<dbReference type="CDD" id="cd00098">
    <property type="entry name" value="IgC1"/>
    <property type="match status" value="1"/>
</dbReference>
<dbReference type="OrthoDB" id="8929156at2759"/>
<feature type="domain" description="Ig-like" evidence="3">
    <location>
        <begin position="291"/>
        <end position="394"/>
    </location>
</feature>
<dbReference type="InterPro" id="IPR013783">
    <property type="entry name" value="Ig-like_fold"/>
</dbReference>
<dbReference type="InterPro" id="IPR036179">
    <property type="entry name" value="Ig-like_dom_sf"/>
</dbReference>
<dbReference type="SUPFAM" id="SSF48726">
    <property type="entry name" value="Immunoglobulin"/>
    <property type="match status" value="2"/>
</dbReference>
<keyword evidence="2" id="KW-0472">Membrane</keyword>
<dbReference type="InterPro" id="IPR003599">
    <property type="entry name" value="Ig_sub"/>
</dbReference>
<dbReference type="SMART" id="SM00407">
    <property type="entry name" value="IGc1"/>
    <property type="match status" value="1"/>
</dbReference>
<proteinExistence type="predicted"/>
<dbReference type="Proteomes" id="UP000812440">
    <property type="component" value="Chromosome 8_10"/>
</dbReference>
<dbReference type="Gene3D" id="2.60.40.10">
    <property type="entry name" value="Immunoglobulins"/>
    <property type="match status" value="3"/>
</dbReference>
<dbReference type="PANTHER" id="PTHR23411">
    <property type="entry name" value="TAPASIN"/>
    <property type="match status" value="1"/>
</dbReference>
<evidence type="ECO:0000256" key="2">
    <source>
        <dbReference type="SAM" id="Phobius"/>
    </source>
</evidence>
<keyword evidence="2" id="KW-1133">Transmembrane helix</keyword>
<keyword evidence="1" id="KW-0393">Immunoglobulin domain</keyword>
<gene>
    <name evidence="4" type="ORF">GDO86_015583</name>
</gene>
<name>A0A8T2JW13_9PIPI</name>
<feature type="transmembrane region" description="Helical" evidence="2">
    <location>
        <begin position="406"/>
        <end position="423"/>
    </location>
</feature>
<dbReference type="InterPro" id="IPR050380">
    <property type="entry name" value="Immune_Resp_Modulators"/>
</dbReference>
<dbReference type="AlphaFoldDB" id="A0A8T2JW13"/>
<dbReference type="EMBL" id="JAACNH010000003">
    <property type="protein sequence ID" value="KAG8448542.1"/>
    <property type="molecule type" value="Genomic_DNA"/>
</dbReference>
<evidence type="ECO:0000259" key="3">
    <source>
        <dbReference type="PROSITE" id="PS50835"/>
    </source>
</evidence>
<keyword evidence="5" id="KW-1185">Reference proteome</keyword>
<evidence type="ECO:0000256" key="1">
    <source>
        <dbReference type="ARBA" id="ARBA00023319"/>
    </source>
</evidence>
<evidence type="ECO:0000313" key="4">
    <source>
        <dbReference type="EMBL" id="KAG8448542.1"/>
    </source>
</evidence>
<sequence length="438" mass="48157">MGGDAAHGRVDGGGVSQDRTSVFSEEKVCNCYVGFVGLCMAQDGKPLPCILVEEVGGGSSSIPRAIRHTPAKLFLTDPLNLIPETPVNSEPGTLLFYLTDPSGKLLSPDLALCELTYLLPQEVPLDWVHSLTEEKLSPLSLGHSWYSLSVMDKTRGSTVSAVLGPRGEKDDQLTVFLAVYSPSATQYARLGEPFSVPCGFWRGQQSRFAVEWRHRALGDGNIMYAYDGRRDRIEKRDAGCEMNFSALHSTGDASLLLDNVSVSHHGTFLCALYLPYIRAQRDMRMEVTAIPKVTFHPDPLFARPGENITLSCEVSHFHPLEIHVDLLVHLPENSQHSVLSGVTQTPHILNKDGTFSIITSIPITASNELHGARYYCKVKHVSTPTGVTRENTLQVAGMAGLSVEDGMYLFMVALLLYGLLSFLHSKFMLFFGTQEDEK</sequence>
<keyword evidence="2" id="KW-0812">Transmembrane</keyword>
<dbReference type="PROSITE" id="PS50835">
    <property type="entry name" value="IG_LIKE"/>
    <property type="match status" value="1"/>
</dbReference>
<dbReference type="SMART" id="SM00409">
    <property type="entry name" value="IG"/>
    <property type="match status" value="2"/>
</dbReference>
<organism evidence="4 5">
    <name type="scientific">Hymenochirus boettgeri</name>
    <name type="common">Congo dwarf clawed frog</name>
    <dbReference type="NCBI Taxonomy" id="247094"/>
    <lineage>
        <taxon>Eukaryota</taxon>
        <taxon>Metazoa</taxon>
        <taxon>Chordata</taxon>
        <taxon>Craniata</taxon>
        <taxon>Vertebrata</taxon>
        <taxon>Euteleostomi</taxon>
        <taxon>Amphibia</taxon>
        <taxon>Batrachia</taxon>
        <taxon>Anura</taxon>
        <taxon>Pipoidea</taxon>
        <taxon>Pipidae</taxon>
        <taxon>Pipinae</taxon>
        <taxon>Hymenochirus</taxon>
    </lineage>
</organism>
<dbReference type="Pfam" id="PF07654">
    <property type="entry name" value="C1-set"/>
    <property type="match status" value="1"/>
</dbReference>
<protein>
    <recommendedName>
        <fullName evidence="3">Ig-like domain-containing protein</fullName>
    </recommendedName>
</protein>
<accession>A0A8T2JW13</accession>
<feature type="non-terminal residue" evidence="4">
    <location>
        <position position="438"/>
    </location>
</feature>
<evidence type="ECO:0000313" key="5">
    <source>
        <dbReference type="Proteomes" id="UP000812440"/>
    </source>
</evidence>
<comment type="caution">
    <text evidence="4">The sequence shown here is derived from an EMBL/GenBank/DDBJ whole genome shotgun (WGS) entry which is preliminary data.</text>
</comment>
<dbReference type="InterPro" id="IPR003597">
    <property type="entry name" value="Ig_C1-set"/>
</dbReference>
<dbReference type="InterPro" id="IPR007110">
    <property type="entry name" value="Ig-like_dom"/>
</dbReference>
<reference evidence="4" key="1">
    <citation type="thesis" date="2020" institute="ProQuest LLC" country="789 East Eisenhower Parkway, Ann Arbor, MI, USA">
        <title>Comparative Genomics and Chromosome Evolution.</title>
        <authorList>
            <person name="Mudd A.B."/>
        </authorList>
    </citation>
    <scope>NUCLEOTIDE SEQUENCE</scope>
    <source>
        <strain evidence="4">Female2</strain>
        <tissue evidence="4">Blood</tissue>
    </source>
</reference>